<evidence type="ECO:0000256" key="3">
    <source>
        <dbReference type="ARBA" id="ARBA00023163"/>
    </source>
</evidence>
<dbReference type="InterPro" id="IPR036388">
    <property type="entry name" value="WH-like_DNA-bd_sf"/>
</dbReference>
<organism evidence="5 6">
    <name type="scientific">Heyndrickxia sporothermodurans</name>
    <dbReference type="NCBI Taxonomy" id="46224"/>
    <lineage>
        <taxon>Bacteria</taxon>
        <taxon>Bacillati</taxon>
        <taxon>Bacillota</taxon>
        <taxon>Bacilli</taxon>
        <taxon>Bacillales</taxon>
        <taxon>Bacillaceae</taxon>
        <taxon>Heyndrickxia</taxon>
    </lineage>
</organism>
<dbReference type="InterPro" id="IPR036390">
    <property type="entry name" value="WH_DNA-bd_sf"/>
</dbReference>
<dbReference type="Gene3D" id="1.10.10.10">
    <property type="entry name" value="Winged helix-like DNA-binding domain superfamily/Winged helix DNA-binding domain"/>
    <property type="match status" value="1"/>
</dbReference>
<accession>A0A150KJU3</accession>
<dbReference type="GO" id="GO:0003700">
    <property type="term" value="F:DNA-binding transcription factor activity"/>
    <property type="evidence" value="ECO:0007669"/>
    <property type="project" value="InterPro"/>
</dbReference>
<keyword evidence="1" id="KW-0805">Transcription regulation</keyword>
<dbReference type="RefSeq" id="WP_235598416.1">
    <property type="nucleotide sequence ID" value="NZ_LQYN01000169.1"/>
</dbReference>
<evidence type="ECO:0000256" key="2">
    <source>
        <dbReference type="ARBA" id="ARBA00023125"/>
    </source>
</evidence>
<evidence type="ECO:0000313" key="6">
    <source>
        <dbReference type="Proteomes" id="UP000075666"/>
    </source>
</evidence>
<dbReference type="Proteomes" id="UP000075666">
    <property type="component" value="Unassembled WGS sequence"/>
</dbReference>
<sequence>MAISKDRSIGFASVRTSKKMSRTINFYLKSYNITSEQWSVLRTLSEHDHISQKELSIRADKDQATLTKILDLLEKSEVIKRKVNPSDRRSFLIMITEKGKKLVEEVAPYLEEIFSKIINGIDEESLHIYLKVLQQIEDNADSLLEDVNN</sequence>
<evidence type="ECO:0000256" key="1">
    <source>
        <dbReference type="ARBA" id="ARBA00023015"/>
    </source>
</evidence>
<keyword evidence="6" id="KW-1185">Reference proteome</keyword>
<protein>
    <recommendedName>
        <fullName evidence="4">HTH marR-type domain-containing protein</fullName>
    </recommendedName>
</protein>
<dbReference type="GO" id="GO:0003677">
    <property type="term" value="F:DNA binding"/>
    <property type="evidence" value="ECO:0007669"/>
    <property type="project" value="UniProtKB-KW"/>
</dbReference>
<evidence type="ECO:0000259" key="4">
    <source>
        <dbReference type="PROSITE" id="PS50995"/>
    </source>
</evidence>
<keyword evidence="2" id="KW-0238">DNA-binding</keyword>
<dbReference type="PRINTS" id="PR00598">
    <property type="entry name" value="HTHMARR"/>
</dbReference>
<dbReference type="STRING" id="46224.B4102_0931"/>
<dbReference type="SMART" id="SM00347">
    <property type="entry name" value="HTH_MARR"/>
    <property type="match status" value="1"/>
</dbReference>
<dbReference type="PANTHER" id="PTHR42756">
    <property type="entry name" value="TRANSCRIPTIONAL REGULATOR, MARR"/>
    <property type="match status" value="1"/>
</dbReference>
<dbReference type="PATRIC" id="fig|46224.3.peg.2073"/>
<dbReference type="PANTHER" id="PTHR42756:SF1">
    <property type="entry name" value="TRANSCRIPTIONAL REPRESSOR OF EMRAB OPERON"/>
    <property type="match status" value="1"/>
</dbReference>
<dbReference type="EMBL" id="LQYN01000169">
    <property type="protein sequence ID" value="KYC84200.1"/>
    <property type="molecule type" value="Genomic_DNA"/>
</dbReference>
<feature type="domain" description="HTH marR-type" evidence="4">
    <location>
        <begin position="1"/>
        <end position="138"/>
    </location>
</feature>
<evidence type="ECO:0000313" key="5">
    <source>
        <dbReference type="EMBL" id="KYC84200.1"/>
    </source>
</evidence>
<dbReference type="Pfam" id="PF01047">
    <property type="entry name" value="MarR"/>
    <property type="match status" value="1"/>
</dbReference>
<dbReference type="InterPro" id="IPR000835">
    <property type="entry name" value="HTH_MarR-typ"/>
</dbReference>
<keyword evidence="3" id="KW-0804">Transcription</keyword>
<reference evidence="5 6" key="1">
    <citation type="submission" date="2016-01" db="EMBL/GenBank/DDBJ databases">
        <title>Genome Sequences of Twelve Sporeforming Bacillus Species Isolated from Foods.</title>
        <authorList>
            <person name="Berendsen E.M."/>
            <person name="Wells-Bennik M.H."/>
            <person name="Krawcyk A.O."/>
            <person name="De Jong A."/>
            <person name="Holsappel S."/>
            <person name="Eijlander R.T."/>
            <person name="Kuipers O.P."/>
        </authorList>
    </citation>
    <scope>NUCLEOTIDE SEQUENCE [LARGE SCALE GENOMIC DNA]</scope>
    <source>
        <strain evidence="5 6">B4102</strain>
    </source>
</reference>
<dbReference type="SUPFAM" id="SSF46785">
    <property type="entry name" value="Winged helix' DNA-binding domain"/>
    <property type="match status" value="1"/>
</dbReference>
<proteinExistence type="predicted"/>
<gene>
    <name evidence="5" type="ORF">B4102_0931</name>
</gene>
<dbReference type="PROSITE" id="PS50995">
    <property type="entry name" value="HTH_MARR_2"/>
    <property type="match status" value="1"/>
</dbReference>
<dbReference type="AlphaFoldDB" id="A0A150KJU3"/>
<name>A0A150KJU3_9BACI</name>
<comment type="caution">
    <text evidence="5">The sequence shown here is derived from an EMBL/GenBank/DDBJ whole genome shotgun (WGS) entry which is preliminary data.</text>
</comment>